<dbReference type="SUPFAM" id="SSF54534">
    <property type="entry name" value="FKBP-like"/>
    <property type="match status" value="1"/>
</dbReference>
<evidence type="ECO:0000256" key="3">
    <source>
        <dbReference type="ARBA" id="ARBA00006577"/>
    </source>
</evidence>
<reference evidence="12" key="1">
    <citation type="submission" date="2021-12" db="EMBL/GenBank/DDBJ databases">
        <authorList>
            <person name="Rodrigo-Torres L."/>
            <person name="Arahal R. D."/>
            <person name="Lucena T."/>
        </authorList>
    </citation>
    <scope>NUCLEOTIDE SEQUENCE</scope>
    <source>
        <strain evidence="12">CECT 8267</strain>
    </source>
</reference>
<evidence type="ECO:0000313" key="13">
    <source>
        <dbReference type="Proteomes" id="UP000838100"/>
    </source>
</evidence>
<dbReference type="PROSITE" id="PS50059">
    <property type="entry name" value="FKBP_PPIASE"/>
    <property type="match status" value="1"/>
</dbReference>
<dbReference type="GO" id="GO:0003755">
    <property type="term" value="F:peptidyl-prolyl cis-trans isomerase activity"/>
    <property type="evidence" value="ECO:0007669"/>
    <property type="project" value="UniProtKB-EC"/>
</dbReference>
<name>A0ABN8EEQ9_9GAMM</name>
<evidence type="ECO:0000313" key="12">
    <source>
        <dbReference type="EMBL" id="CAH0990899.1"/>
    </source>
</evidence>
<evidence type="ECO:0000256" key="8">
    <source>
        <dbReference type="ARBA" id="ARBA00037071"/>
    </source>
</evidence>
<keyword evidence="6" id="KW-0143">Chaperone</keyword>
<evidence type="ECO:0000256" key="10">
    <source>
        <dbReference type="RuleBase" id="RU003915"/>
    </source>
</evidence>
<accession>A0ABN8EEQ9</accession>
<feature type="domain" description="PPIase FKBP-type" evidence="11">
    <location>
        <begin position="7"/>
        <end position="96"/>
    </location>
</feature>
<comment type="similarity">
    <text evidence="3 10">Belongs to the FKBP-type PPIase family.</text>
</comment>
<keyword evidence="4" id="KW-0963">Cytoplasm</keyword>
<gene>
    <name evidence="12" type="primary">slyD_1</name>
    <name evidence="12" type="ORF">SIN8267_00999</name>
</gene>
<evidence type="ECO:0000256" key="9">
    <source>
        <dbReference type="PROSITE-ProRule" id="PRU00277"/>
    </source>
</evidence>
<sequence length="156" mass="16333">MSKVSANNVVSIHYTLSNEAGDVLDSSNGQEPLNYLHGAQNIIPGLETALENLSVGDSFEVVVQPVDGYGEVNPEMIQQVPVASFEGFDGELVPGTALTATGGDGQTMNVTVVDVNDEFVTVNGNHPLAGMVLCFKGTIDAVRAASAEELDHGHVH</sequence>
<dbReference type="Pfam" id="PF00254">
    <property type="entry name" value="FKBP_C"/>
    <property type="match status" value="1"/>
</dbReference>
<evidence type="ECO:0000259" key="11">
    <source>
        <dbReference type="PROSITE" id="PS50059"/>
    </source>
</evidence>
<dbReference type="PANTHER" id="PTHR47861">
    <property type="entry name" value="FKBP-TYPE PEPTIDYL-PROLYL CIS-TRANS ISOMERASE SLYD"/>
    <property type="match status" value="1"/>
</dbReference>
<evidence type="ECO:0000256" key="5">
    <source>
        <dbReference type="ARBA" id="ARBA00023110"/>
    </source>
</evidence>
<comment type="catalytic activity">
    <reaction evidence="1 9 10">
        <text>[protein]-peptidylproline (omega=180) = [protein]-peptidylproline (omega=0)</text>
        <dbReference type="Rhea" id="RHEA:16237"/>
        <dbReference type="Rhea" id="RHEA-COMP:10747"/>
        <dbReference type="Rhea" id="RHEA-COMP:10748"/>
        <dbReference type="ChEBI" id="CHEBI:83833"/>
        <dbReference type="ChEBI" id="CHEBI:83834"/>
        <dbReference type="EC" id="5.2.1.8"/>
    </reaction>
</comment>
<dbReference type="EC" id="5.2.1.8" evidence="10"/>
<dbReference type="Proteomes" id="UP000838100">
    <property type="component" value="Unassembled WGS sequence"/>
</dbReference>
<evidence type="ECO:0000256" key="1">
    <source>
        <dbReference type="ARBA" id="ARBA00000971"/>
    </source>
</evidence>
<comment type="caution">
    <text evidence="12">The sequence shown here is derived from an EMBL/GenBank/DDBJ whole genome shotgun (WGS) entry which is preliminary data.</text>
</comment>
<dbReference type="EMBL" id="CAKLPX010000001">
    <property type="protein sequence ID" value="CAH0990899.1"/>
    <property type="molecule type" value="Genomic_DNA"/>
</dbReference>
<dbReference type="PANTHER" id="PTHR47861:SF3">
    <property type="entry name" value="FKBP-TYPE PEPTIDYL-PROLYL CIS-TRANS ISOMERASE SLYD"/>
    <property type="match status" value="1"/>
</dbReference>
<evidence type="ECO:0000256" key="6">
    <source>
        <dbReference type="ARBA" id="ARBA00023186"/>
    </source>
</evidence>
<evidence type="ECO:0000256" key="7">
    <source>
        <dbReference type="ARBA" id="ARBA00023235"/>
    </source>
</evidence>
<evidence type="ECO:0000256" key="4">
    <source>
        <dbReference type="ARBA" id="ARBA00022490"/>
    </source>
</evidence>
<dbReference type="RefSeq" id="WP_237443565.1">
    <property type="nucleotide sequence ID" value="NZ_CAKLPX010000001.1"/>
</dbReference>
<comment type="subcellular location">
    <subcellularLocation>
        <location evidence="2">Cytoplasm</location>
    </subcellularLocation>
</comment>
<dbReference type="InterPro" id="IPR046357">
    <property type="entry name" value="PPIase_dom_sf"/>
</dbReference>
<comment type="function">
    <text evidence="8">Also involved in hydrogenase metallocenter assembly, probably by participating in the nickel insertion step. This function in hydrogenase biosynthesis requires chaperone activity and the presence of the metal-binding domain, but not PPIase activity.</text>
</comment>
<proteinExistence type="inferred from homology"/>
<dbReference type="InterPro" id="IPR001179">
    <property type="entry name" value="PPIase_FKBP_dom"/>
</dbReference>
<dbReference type="Gene3D" id="3.10.50.40">
    <property type="match status" value="1"/>
</dbReference>
<keyword evidence="13" id="KW-1185">Reference proteome</keyword>
<evidence type="ECO:0000256" key="2">
    <source>
        <dbReference type="ARBA" id="ARBA00004496"/>
    </source>
</evidence>
<protein>
    <recommendedName>
        <fullName evidence="10">Peptidyl-prolyl cis-trans isomerase</fullName>
        <ecNumber evidence="10">5.2.1.8</ecNumber>
    </recommendedName>
</protein>
<keyword evidence="5 9" id="KW-0697">Rotamase</keyword>
<organism evidence="12 13">
    <name type="scientific">Sinobacterium norvegicum</name>
    <dbReference type="NCBI Taxonomy" id="1641715"/>
    <lineage>
        <taxon>Bacteria</taxon>
        <taxon>Pseudomonadati</taxon>
        <taxon>Pseudomonadota</taxon>
        <taxon>Gammaproteobacteria</taxon>
        <taxon>Cellvibrionales</taxon>
        <taxon>Spongiibacteraceae</taxon>
        <taxon>Sinobacterium</taxon>
    </lineage>
</organism>
<keyword evidence="7 9" id="KW-0413">Isomerase</keyword>